<dbReference type="Gene3D" id="1.10.15.40">
    <property type="entry name" value="Electron transport complex subunit B, putative Fe-S cluster"/>
    <property type="match status" value="1"/>
</dbReference>
<evidence type="ECO:0000256" key="3">
    <source>
        <dbReference type="ARBA" id="ARBA00022485"/>
    </source>
</evidence>
<dbReference type="InterPro" id="IPR010207">
    <property type="entry name" value="Elect_transpt_cplx_RnfB/RsxB"/>
</dbReference>
<reference evidence="14" key="1">
    <citation type="submission" date="2021-11" db="EMBL/GenBank/DDBJ databases">
        <title>BS-T2-15 a new species belonging to the Comamonadaceae family isolated from the soil of a French oak forest.</title>
        <authorList>
            <person name="Mieszkin S."/>
            <person name="Alain K."/>
        </authorList>
    </citation>
    <scope>NUCLEOTIDE SEQUENCE</scope>
    <source>
        <strain evidence="14">BS-T2-15</strain>
    </source>
</reference>
<dbReference type="InterPro" id="IPR017896">
    <property type="entry name" value="4Fe4S_Fe-S-bd"/>
</dbReference>
<evidence type="ECO:0000256" key="7">
    <source>
        <dbReference type="ARBA" id="ARBA00022967"/>
    </source>
</evidence>
<keyword evidence="5" id="KW-0479">Metal-binding</keyword>
<evidence type="ECO:0000259" key="13">
    <source>
        <dbReference type="PROSITE" id="PS51656"/>
    </source>
</evidence>
<protein>
    <submittedName>
        <fullName evidence="14">Electron transport complex subunit RsxB</fullName>
    </submittedName>
</protein>
<comment type="caution">
    <text evidence="14">The sequence shown here is derived from an EMBL/GenBank/DDBJ whole genome shotgun (WGS) entry which is preliminary data.</text>
</comment>
<dbReference type="InterPro" id="IPR007202">
    <property type="entry name" value="4Fe-4S_dom"/>
</dbReference>
<dbReference type="InterPro" id="IPR050294">
    <property type="entry name" value="RnfB_subfamily"/>
</dbReference>
<dbReference type="Pfam" id="PF04060">
    <property type="entry name" value="FeS"/>
    <property type="match status" value="1"/>
</dbReference>
<dbReference type="NCBIfam" id="NF005415">
    <property type="entry name" value="PRK06991.1"/>
    <property type="match status" value="1"/>
</dbReference>
<keyword evidence="15" id="KW-1185">Reference proteome</keyword>
<dbReference type="GO" id="GO:0051539">
    <property type="term" value="F:4 iron, 4 sulfur cluster binding"/>
    <property type="evidence" value="ECO:0007669"/>
    <property type="project" value="UniProtKB-KW"/>
</dbReference>
<organism evidence="14 15">
    <name type="scientific">Scleromatobacter humisilvae</name>
    <dbReference type="NCBI Taxonomy" id="2897159"/>
    <lineage>
        <taxon>Bacteria</taxon>
        <taxon>Pseudomonadati</taxon>
        <taxon>Pseudomonadota</taxon>
        <taxon>Betaproteobacteria</taxon>
        <taxon>Burkholderiales</taxon>
        <taxon>Sphaerotilaceae</taxon>
        <taxon>Scleromatobacter</taxon>
    </lineage>
</organism>
<dbReference type="Pfam" id="PF14697">
    <property type="entry name" value="Fer4_21"/>
    <property type="match status" value="1"/>
</dbReference>
<dbReference type="EMBL" id="JAJLJH010000002">
    <property type="protein sequence ID" value="MCK9685927.1"/>
    <property type="molecule type" value="Genomic_DNA"/>
</dbReference>
<keyword evidence="1" id="KW-0813">Transport</keyword>
<dbReference type="NCBIfam" id="TIGR01944">
    <property type="entry name" value="rnfB"/>
    <property type="match status" value="1"/>
</dbReference>
<name>A0A9X1YKB2_9BURK</name>
<evidence type="ECO:0000256" key="6">
    <source>
        <dbReference type="ARBA" id="ARBA00022737"/>
    </source>
</evidence>
<keyword evidence="3" id="KW-0004">4Fe-4S</keyword>
<accession>A0A9X1YKB2</accession>
<evidence type="ECO:0000313" key="15">
    <source>
        <dbReference type="Proteomes" id="UP001139353"/>
    </source>
</evidence>
<dbReference type="PANTHER" id="PTHR42859">
    <property type="entry name" value="OXIDOREDUCTASE"/>
    <property type="match status" value="1"/>
</dbReference>
<dbReference type="PROSITE" id="PS51656">
    <property type="entry name" value="4FE4S"/>
    <property type="match status" value="1"/>
</dbReference>
<evidence type="ECO:0000256" key="11">
    <source>
        <dbReference type="ARBA" id="ARBA00023136"/>
    </source>
</evidence>
<evidence type="ECO:0000256" key="4">
    <source>
        <dbReference type="ARBA" id="ARBA00022519"/>
    </source>
</evidence>
<dbReference type="PROSITE" id="PS00198">
    <property type="entry name" value="4FE4S_FER_1"/>
    <property type="match status" value="2"/>
</dbReference>
<evidence type="ECO:0000256" key="9">
    <source>
        <dbReference type="ARBA" id="ARBA00023004"/>
    </source>
</evidence>
<keyword evidence="10" id="KW-0411">Iron-sulfur</keyword>
<keyword evidence="6" id="KW-0677">Repeat</keyword>
<keyword evidence="8" id="KW-0249">Electron transport</keyword>
<dbReference type="PANTHER" id="PTHR42859:SF3">
    <property type="entry name" value="ION-TRANSLOCATING OXIDOREDUCTASE COMPLEX SUBUNIT B"/>
    <property type="match status" value="1"/>
</dbReference>
<feature type="domain" description="4Fe-4S" evidence="13">
    <location>
        <begin position="1"/>
        <end position="52"/>
    </location>
</feature>
<dbReference type="GO" id="GO:0009055">
    <property type="term" value="F:electron transfer activity"/>
    <property type="evidence" value="ECO:0007669"/>
    <property type="project" value="InterPro"/>
</dbReference>
<keyword evidence="4" id="KW-0997">Cell inner membrane</keyword>
<evidence type="ECO:0000256" key="10">
    <source>
        <dbReference type="ARBA" id="ARBA00023014"/>
    </source>
</evidence>
<dbReference type="Gene3D" id="3.30.70.20">
    <property type="match status" value="1"/>
</dbReference>
<proteinExistence type="predicted"/>
<dbReference type="SUPFAM" id="SSF54862">
    <property type="entry name" value="4Fe-4S ferredoxins"/>
    <property type="match status" value="1"/>
</dbReference>
<dbReference type="InterPro" id="IPR017900">
    <property type="entry name" value="4Fe4S_Fe_S_CS"/>
</dbReference>
<evidence type="ECO:0000259" key="12">
    <source>
        <dbReference type="PROSITE" id="PS51379"/>
    </source>
</evidence>
<dbReference type="AlphaFoldDB" id="A0A9X1YKB2"/>
<sequence length="207" mass="21747">MDALLPQTQCTRCGYPDCRAYADAIAGGEAPINQCPPGGAEGIRLLARLLGRPELPLNPAFGDEGPRRVVYIEEATCIGCTLCIQACPVDAIVGAPKRMHAVIEADCTGCELCLPVCPMDCIALEDASAGATGWAAWSPMQADAARARYAGRHARLARDAREHDERLGAMAAPAAVEAESESADDPKRAAIAAALARARVRAKARPQ</sequence>
<evidence type="ECO:0000313" key="14">
    <source>
        <dbReference type="EMBL" id="MCK9685927.1"/>
    </source>
</evidence>
<dbReference type="GO" id="GO:0046872">
    <property type="term" value="F:metal ion binding"/>
    <property type="evidence" value="ECO:0007669"/>
    <property type="project" value="UniProtKB-KW"/>
</dbReference>
<keyword evidence="2" id="KW-1003">Cell membrane</keyword>
<evidence type="ECO:0000256" key="5">
    <source>
        <dbReference type="ARBA" id="ARBA00022723"/>
    </source>
</evidence>
<evidence type="ECO:0000256" key="1">
    <source>
        <dbReference type="ARBA" id="ARBA00022448"/>
    </source>
</evidence>
<feature type="domain" description="4Fe-4S ferredoxin-type" evidence="12">
    <location>
        <begin position="68"/>
        <end position="97"/>
    </location>
</feature>
<gene>
    <name evidence="14" type="primary">rsxB</name>
    <name evidence="14" type="ORF">LPC04_09425</name>
</gene>
<evidence type="ECO:0000256" key="2">
    <source>
        <dbReference type="ARBA" id="ARBA00022475"/>
    </source>
</evidence>
<keyword evidence="9" id="KW-0408">Iron</keyword>
<keyword evidence="7" id="KW-1278">Translocase</keyword>
<keyword evidence="11" id="KW-0472">Membrane</keyword>
<feature type="domain" description="4Fe-4S ferredoxin-type" evidence="12">
    <location>
        <begin position="99"/>
        <end position="127"/>
    </location>
</feature>
<evidence type="ECO:0000256" key="8">
    <source>
        <dbReference type="ARBA" id="ARBA00022982"/>
    </source>
</evidence>
<dbReference type="Proteomes" id="UP001139353">
    <property type="component" value="Unassembled WGS sequence"/>
</dbReference>
<dbReference type="PROSITE" id="PS51379">
    <property type="entry name" value="4FE4S_FER_2"/>
    <property type="match status" value="2"/>
</dbReference>